<proteinExistence type="predicted"/>
<evidence type="ECO:0000313" key="2">
    <source>
        <dbReference type="Proteomes" id="UP001304650"/>
    </source>
</evidence>
<dbReference type="RefSeq" id="WP_314797824.1">
    <property type="nucleotide sequence ID" value="NZ_CP130319.1"/>
</dbReference>
<reference evidence="1" key="1">
    <citation type="submission" date="2022-02" db="EMBL/GenBank/DDBJ databases">
        <title>Paenibacillus sp. MBLB1832 Whole Genome Shotgun Sequencing.</title>
        <authorList>
            <person name="Hwang C.Y."/>
            <person name="Cho E.-S."/>
            <person name="Seo M.-J."/>
        </authorList>
    </citation>
    <scope>NUCLEOTIDE SEQUENCE</scope>
    <source>
        <strain evidence="1">MBLB1832</strain>
    </source>
</reference>
<dbReference type="KEGG" id="proo:MJB10_20645"/>
<name>A0AA96LPB1_9BACL</name>
<protein>
    <submittedName>
        <fullName evidence="1">Uncharacterized protein</fullName>
    </submittedName>
</protein>
<dbReference type="Proteomes" id="UP001304650">
    <property type="component" value="Chromosome"/>
</dbReference>
<dbReference type="InterPro" id="IPR013780">
    <property type="entry name" value="Glyco_hydro_b"/>
</dbReference>
<dbReference type="Gene3D" id="2.60.40.1180">
    <property type="entry name" value="Golgi alpha-mannosidase II"/>
    <property type="match status" value="1"/>
</dbReference>
<dbReference type="SUPFAM" id="SSF48208">
    <property type="entry name" value="Six-hairpin glycosidases"/>
    <property type="match status" value="1"/>
</dbReference>
<accession>A0AA96LPB1</accession>
<keyword evidence="2" id="KW-1185">Reference proteome</keyword>
<sequence>MAEEDSLSSGDPDTIGFPTITGGGSGMIGLQDMLLQQRDHVVYIFPTWPKEWDVSFKLNLAGQTIVEAVLVDGKASWTIHSKEYESLEVVCSL</sequence>
<dbReference type="AlphaFoldDB" id="A0AA96LPB1"/>
<organism evidence="1 2">
    <name type="scientific">Paenibacillus roseopurpureus</name>
    <dbReference type="NCBI Taxonomy" id="2918901"/>
    <lineage>
        <taxon>Bacteria</taxon>
        <taxon>Bacillati</taxon>
        <taxon>Bacillota</taxon>
        <taxon>Bacilli</taxon>
        <taxon>Bacillales</taxon>
        <taxon>Paenibacillaceae</taxon>
        <taxon>Paenibacillus</taxon>
    </lineage>
</organism>
<dbReference type="InterPro" id="IPR008928">
    <property type="entry name" value="6-hairpin_glycosidase_sf"/>
</dbReference>
<dbReference type="EMBL" id="CP130319">
    <property type="protein sequence ID" value="WNR43494.1"/>
    <property type="molecule type" value="Genomic_DNA"/>
</dbReference>
<evidence type="ECO:0000313" key="1">
    <source>
        <dbReference type="EMBL" id="WNR43494.1"/>
    </source>
</evidence>
<gene>
    <name evidence="1" type="ORF">MJB10_20645</name>
</gene>
<dbReference type="GO" id="GO:0005975">
    <property type="term" value="P:carbohydrate metabolic process"/>
    <property type="evidence" value="ECO:0007669"/>
    <property type="project" value="InterPro"/>
</dbReference>